<proteinExistence type="predicted"/>
<comment type="caution">
    <text evidence="6">The sequence shown here is derived from an EMBL/GenBank/DDBJ whole genome shotgun (WGS) entry which is preliminary data.</text>
</comment>
<feature type="domain" description="Plastocyanin-like" evidence="5">
    <location>
        <begin position="94"/>
        <end position="199"/>
    </location>
</feature>
<name>A0A4R1I1X7_PSEEN</name>
<organism evidence="6 7">
    <name type="scientific">Pseudonocardia endophytica</name>
    <dbReference type="NCBI Taxonomy" id="401976"/>
    <lineage>
        <taxon>Bacteria</taxon>
        <taxon>Bacillati</taxon>
        <taxon>Actinomycetota</taxon>
        <taxon>Actinomycetes</taxon>
        <taxon>Pseudonocardiales</taxon>
        <taxon>Pseudonocardiaceae</taxon>
        <taxon>Pseudonocardia</taxon>
    </lineage>
</organism>
<evidence type="ECO:0000256" key="3">
    <source>
        <dbReference type="ARBA" id="ARBA00023008"/>
    </source>
</evidence>
<dbReference type="InterPro" id="IPR008972">
    <property type="entry name" value="Cupredoxin"/>
</dbReference>
<keyword evidence="1" id="KW-0479">Metal-binding</keyword>
<dbReference type="PANTHER" id="PTHR11709">
    <property type="entry name" value="MULTI-COPPER OXIDASE"/>
    <property type="match status" value="1"/>
</dbReference>
<dbReference type="Pfam" id="PF07731">
    <property type="entry name" value="Cu-oxidase_2"/>
    <property type="match status" value="1"/>
</dbReference>
<evidence type="ECO:0000259" key="5">
    <source>
        <dbReference type="Pfam" id="PF07732"/>
    </source>
</evidence>
<dbReference type="InterPro" id="IPR011707">
    <property type="entry name" value="Cu-oxidase-like_N"/>
</dbReference>
<evidence type="ECO:0000313" key="6">
    <source>
        <dbReference type="EMBL" id="TCK27260.1"/>
    </source>
</evidence>
<protein>
    <submittedName>
        <fullName evidence="6">FtsP/CotA-like multicopper oxidase with cupredoxin domain</fullName>
    </submittedName>
</protein>
<gene>
    <name evidence="6" type="ORF">EV378_3127</name>
</gene>
<accession>A0A4R1I1X7</accession>
<dbReference type="PROSITE" id="PS00080">
    <property type="entry name" value="MULTICOPPER_OXIDASE2"/>
    <property type="match status" value="1"/>
</dbReference>
<feature type="domain" description="Plastocyanin-like" evidence="4">
    <location>
        <begin position="370"/>
        <end position="471"/>
    </location>
</feature>
<dbReference type="InterPro" id="IPR011706">
    <property type="entry name" value="Cu-oxidase_C"/>
</dbReference>
<dbReference type="SUPFAM" id="SSF49503">
    <property type="entry name" value="Cupredoxins"/>
    <property type="match status" value="3"/>
</dbReference>
<keyword evidence="7" id="KW-1185">Reference proteome</keyword>
<evidence type="ECO:0000313" key="7">
    <source>
        <dbReference type="Proteomes" id="UP000295560"/>
    </source>
</evidence>
<dbReference type="AlphaFoldDB" id="A0A4R1I1X7"/>
<dbReference type="Proteomes" id="UP000295560">
    <property type="component" value="Unassembled WGS sequence"/>
</dbReference>
<dbReference type="InterPro" id="IPR045087">
    <property type="entry name" value="Cu-oxidase_fam"/>
</dbReference>
<evidence type="ECO:0000256" key="1">
    <source>
        <dbReference type="ARBA" id="ARBA00022723"/>
    </source>
</evidence>
<dbReference type="Pfam" id="PF07732">
    <property type="entry name" value="Cu-oxidase_3"/>
    <property type="match status" value="1"/>
</dbReference>
<dbReference type="PANTHER" id="PTHR11709:SF394">
    <property type="entry name" value="FI03373P-RELATED"/>
    <property type="match status" value="1"/>
</dbReference>
<dbReference type="CDD" id="cd04202">
    <property type="entry name" value="CuRO_D2_2dMcoN_like"/>
    <property type="match status" value="1"/>
</dbReference>
<dbReference type="GO" id="GO:0016491">
    <property type="term" value="F:oxidoreductase activity"/>
    <property type="evidence" value="ECO:0007669"/>
    <property type="project" value="UniProtKB-KW"/>
</dbReference>
<evidence type="ECO:0000259" key="4">
    <source>
        <dbReference type="Pfam" id="PF07731"/>
    </source>
</evidence>
<sequence length="490" mass="51625">MRPRRVRRLLALLATVAVLAPIAWLWWDSTMPSTYSVMDMGTPDLGGGPGDPHMGHSMPGMTRSVDELRDTSTAPAAVAVTLVARKQVFRLPTGEQVDGFTLNGESPGPELRVVQGQTVQVRLVNESVPDGVTLHWHGMDVPNADDGVAGVTQDAVRPGGEFTYRFVAKDAGTYWYHSHQVANPQVQGGLFGGLVVAPRGAPAEPETTALVHHYGSNRTVDGRTGDTAVAAAPGSRMRVRVVNTDNGPMSTWVTGAAFRLVAIDGTDVHGPATVSGQAVTVTAGGRADLDVDVPADGSGARVEMGGDAALIVGATGAPPPHSAKPAVTLDPLSYGTPSPLGFDPARATRNFDYTVGRWPGFVDGQPGVWWTVNGKMWPDVPMFVVSEGDVVRVRIANTSGEVHPMHLHGHHAVVLARDGVAATGSPWWVDTLDVADGATYDVAFVADNPGIWMDHCHNLKHAAEGLVAHLMYTGVSTPYRVGGDAGNDPE</sequence>
<keyword evidence="3" id="KW-0186">Copper</keyword>
<keyword evidence="2" id="KW-0560">Oxidoreductase</keyword>
<evidence type="ECO:0000256" key="2">
    <source>
        <dbReference type="ARBA" id="ARBA00023002"/>
    </source>
</evidence>
<dbReference type="InterPro" id="IPR002355">
    <property type="entry name" value="Cu_oxidase_Cu_BS"/>
</dbReference>
<dbReference type="GO" id="GO:0005507">
    <property type="term" value="F:copper ion binding"/>
    <property type="evidence" value="ECO:0007669"/>
    <property type="project" value="InterPro"/>
</dbReference>
<reference evidence="6 7" key="1">
    <citation type="submission" date="2019-03" db="EMBL/GenBank/DDBJ databases">
        <title>Sequencing the genomes of 1000 actinobacteria strains.</title>
        <authorList>
            <person name="Klenk H.-P."/>
        </authorList>
    </citation>
    <scope>NUCLEOTIDE SEQUENCE [LARGE SCALE GENOMIC DNA]</scope>
    <source>
        <strain evidence="6 7">DSM 44969</strain>
    </source>
</reference>
<dbReference type="Gene3D" id="2.60.40.420">
    <property type="entry name" value="Cupredoxins - blue copper proteins"/>
    <property type="match status" value="3"/>
</dbReference>
<dbReference type="EMBL" id="SMFZ01000001">
    <property type="protein sequence ID" value="TCK27260.1"/>
    <property type="molecule type" value="Genomic_DNA"/>
</dbReference>